<keyword evidence="1" id="KW-0472">Membrane</keyword>
<keyword evidence="2" id="KW-1185">Reference proteome</keyword>
<keyword evidence="1" id="KW-1133">Transmembrane helix</keyword>
<proteinExistence type="predicted"/>
<accession>A0A914SGG4</accession>
<feature type="transmembrane region" description="Helical" evidence="1">
    <location>
        <begin position="58"/>
        <end position="78"/>
    </location>
</feature>
<dbReference type="Proteomes" id="UP000887564">
    <property type="component" value="Unplaced"/>
</dbReference>
<dbReference type="WBParaSite" id="PEQ_0001308601-mRNA-1">
    <property type="protein sequence ID" value="PEQ_0001308601-mRNA-1"/>
    <property type="gene ID" value="PEQ_0001308601"/>
</dbReference>
<sequence>MWVYQGNGVASSVAHGVGTLTFDEQHELMRRRMLRCQPQADSNSALAHLYSGWEESTWFVVPAQYVVIAVSGLLAQFLKLN</sequence>
<evidence type="ECO:0000313" key="2">
    <source>
        <dbReference type="Proteomes" id="UP000887564"/>
    </source>
</evidence>
<keyword evidence="1" id="KW-0812">Transmembrane</keyword>
<protein>
    <submittedName>
        <fullName evidence="3">Uncharacterized protein</fullName>
    </submittedName>
</protein>
<reference evidence="3" key="1">
    <citation type="submission" date="2022-11" db="UniProtKB">
        <authorList>
            <consortium name="WormBaseParasite"/>
        </authorList>
    </citation>
    <scope>IDENTIFICATION</scope>
</reference>
<organism evidence="2 3">
    <name type="scientific">Parascaris equorum</name>
    <name type="common">Equine roundworm</name>
    <dbReference type="NCBI Taxonomy" id="6256"/>
    <lineage>
        <taxon>Eukaryota</taxon>
        <taxon>Metazoa</taxon>
        <taxon>Ecdysozoa</taxon>
        <taxon>Nematoda</taxon>
        <taxon>Chromadorea</taxon>
        <taxon>Rhabditida</taxon>
        <taxon>Spirurina</taxon>
        <taxon>Ascaridomorpha</taxon>
        <taxon>Ascaridoidea</taxon>
        <taxon>Ascarididae</taxon>
        <taxon>Parascaris</taxon>
    </lineage>
</organism>
<evidence type="ECO:0000256" key="1">
    <source>
        <dbReference type="SAM" id="Phobius"/>
    </source>
</evidence>
<dbReference type="AlphaFoldDB" id="A0A914SGG4"/>
<evidence type="ECO:0000313" key="3">
    <source>
        <dbReference type="WBParaSite" id="PEQ_0001308601-mRNA-1"/>
    </source>
</evidence>
<name>A0A914SGG4_PAREQ</name>